<accession>A0A6A7BMM3</accession>
<proteinExistence type="predicted"/>
<dbReference type="Proteomes" id="UP000799423">
    <property type="component" value="Unassembled WGS sequence"/>
</dbReference>
<feature type="region of interest" description="Disordered" evidence="1">
    <location>
        <begin position="181"/>
        <end position="234"/>
    </location>
</feature>
<feature type="region of interest" description="Disordered" evidence="1">
    <location>
        <begin position="1"/>
        <end position="38"/>
    </location>
</feature>
<feature type="compositionally biased region" description="Low complexity" evidence="1">
    <location>
        <begin position="21"/>
        <end position="33"/>
    </location>
</feature>
<protein>
    <submittedName>
        <fullName evidence="2">Uncharacterized protein</fullName>
    </submittedName>
</protein>
<feature type="compositionally biased region" description="Polar residues" evidence="1">
    <location>
        <begin position="185"/>
        <end position="195"/>
    </location>
</feature>
<feature type="compositionally biased region" description="Low complexity" evidence="1">
    <location>
        <begin position="209"/>
        <end position="223"/>
    </location>
</feature>
<evidence type="ECO:0000313" key="3">
    <source>
        <dbReference type="Proteomes" id="UP000799423"/>
    </source>
</evidence>
<name>A0A6A7BMM3_9PLEO</name>
<sequence>MPSKKNRRSAKKAPQKQVVDAPEASAEPATSPPVTRADFMRLHDHVRDVDDSLCWIMDKVEEHDGFITSFVPTLKAEAQGPEPQDAEPQGPEPQDAEPQGPKLGGPDVQGPDVQGPQPGEPEVQSSSPAPPPATRSKLAAGVEQLVDEAQPQMVPDPQSSTQASLLEPAKDVHVRTYHHNLLPTEKSQPEPNLQPTPDEGAPDLVSHESSPLSSRTVSPSISRQEPLNPTPPLSDDLFIPEWYTPPWPKNCIGSPKSGEQFMSQYTKLWAETIEHIRKMRWEDNGEAYWIPFVQDMFTNTATLVHYEQALRDADTDLLQKLLKDPTLQWPLNMGRPRTRAELHNYLVL</sequence>
<evidence type="ECO:0000256" key="1">
    <source>
        <dbReference type="SAM" id="MobiDB-lite"/>
    </source>
</evidence>
<feature type="compositionally biased region" description="Basic residues" evidence="1">
    <location>
        <begin position="1"/>
        <end position="14"/>
    </location>
</feature>
<gene>
    <name evidence="2" type="ORF">T440DRAFT_5781</name>
</gene>
<keyword evidence="3" id="KW-1185">Reference proteome</keyword>
<reference evidence="2" key="1">
    <citation type="submission" date="2020-01" db="EMBL/GenBank/DDBJ databases">
        <authorList>
            <consortium name="DOE Joint Genome Institute"/>
            <person name="Haridas S."/>
            <person name="Albert R."/>
            <person name="Binder M."/>
            <person name="Bloem J."/>
            <person name="Labutti K."/>
            <person name="Salamov A."/>
            <person name="Andreopoulos B."/>
            <person name="Baker S.E."/>
            <person name="Barry K."/>
            <person name="Bills G."/>
            <person name="Bluhm B.H."/>
            <person name="Cannon C."/>
            <person name="Castanera R."/>
            <person name="Culley D.E."/>
            <person name="Daum C."/>
            <person name="Ezra D."/>
            <person name="Gonzalez J.B."/>
            <person name="Henrissat B."/>
            <person name="Kuo A."/>
            <person name="Liang C."/>
            <person name="Lipzen A."/>
            <person name="Lutzoni F."/>
            <person name="Magnuson J."/>
            <person name="Mondo S."/>
            <person name="Nolan M."/>
            <person name="Ohm R."/>
            <person name="Pangilinan J."/>
            <person name="Park H.-J."/>
            <person name="Ramirez L."/>
            <person name="Alfaro M."/>
            <person name="Sun H."/>
            <person name="Tritt A."/>
            <person name="Yoshinaga Y."/>
            <person name="Zwiers L.-H."/>
            <person name="Turgeon B.G."/>
            <person name="Goodwin S.B."/>
            <person name="Spatafora J.W."/>
            <person name="Crous P.W."/>
            <person name="Grigoriev I.V."/>
        </authorList>
    </citation>
    <scope>NUCLEOTIDE SEQUENCE</scope>
    <source>
        <strain evidence="2">IPT5</strain>
    </source>
</reference>
<organism evidence="2 3">
    <name type="scientific">Plenodomus tracheiphilus IPT5</name>
    <dbReference type="NCBI Taxonomy" id="1408161"/>
    <lineage>
        <taxon>Eukaryota</taxon>
        <taxon>Fungi</taxon>
        <taxon>Dikarya</taxon>
        <taxon>Ascomycota</taxon>
        <taxon>Pezizomycotina</taxon>
        <taxon>Dothideomycetes</taxon>
        <taxon>Pleosporomycetidae</taxon>
        <taxon>Pleosporales</taxon>
        <taxon>Pleosporineae</taxon>
        <taxon>Leptosphaeriaceae</taxon>
        <taxon>Plenodomus</taxon>
    </lineage>
</organism>
<dbReference type="AlphaFoldDB" id="A0A6A7BMM3"/>
<dbReference type="EMBL" id="MU006288">
    <property type="protein sequence ID" value="KAF2856681.1"/>
    <property type="molecule type" value="Genomic_DNA"/>
</dbReference>
<evidence type="ECO:0000313" key="2">
    <source>
        <dbReference type="EMBL" id="KAF2856681.1"/>
    </source>
</evidence>
<feature type="region of interest" description="Disordered" evidence="1">
    <location>
        <begin position="77"/>
        <end position="137"/>
    </location>
</feature>